<protein>
    <recommendedName>
        <fullName evidence="2">Type IV secretion system protein</fullName>
    </recommendedName>
</protein>
<organism evidence="4 5">
    <name type="scientific">Chromobacterium amazonense</name>
    <dbReference type="NCBI Taxonomy" id="1382803"/>
    <lineage>
        <taxon>Bacteria</taxon>
        <taxon>Pseudomonadati</taxon>
        <taxon>Pseudomonadota</taxon>
        <taxon>Betaproteobacteria</taxon>
        <taxon>Neisseriales</taxon>
        <taxon>Chromobacteriaceae</taxon>
        <taxon>Chromobacterium</taxon>
    </lineage>
</organism>
<proteinExistence type="inferred from homology"/>
<gene>
    <name evidence="4" type="ORF">BUE93_22070</name>
</gene>
<dbReference type="AlphaFoldDB" id="A0A2S9WYE8"/>
<dbReference type="PANTHER" id="PTHR30486:SF6">
    <property type="entry name" value="TYPE IV PILUS RETRACTATION ATPASE PILT"/>
    <property type="match status" value="1"/>
</dbReference>
<comment type="caution">
    <text evidence="4">The sequence shown here is derived from an EMBL/GenBank/DDBJ whole genome shotgun (WGS) entry which is preliminary data.</text>
</comment>
<feature type="domain" description="Bacterial type II secretion system protein E" evidence="3">
    <location>
        <begin position="152"/>
        <end position="283"/>
    </location>
</feature>
<keyword evidence="2" id="KW-1003">Cell membrane</keyword>
<evidence type="ECO:0000313" key="5">
    <source>
        <dbReference type="Proteomes" id="UP000239469"/>
    </source>
</evidence>
<dbReference type="NCBIfam" id="TIGR02788">
    <property type="entry name" value="VirB11"/>
    <property type="match status" value="1"/>
</dbReference>
<dbReference type="CDD" id="cd01130">
    <property type="entry name" value="VirB11-like_ATPase"/>
    <property type="match status" value="1"/>
</dbReference>
<dbReference type="GO" id="GO:0005524">
    <property type="term" value="F:ATP binding"/>
    <property type="evidence" value="ECO:0007669"/>
    <property type="project" value="UniProtKB-UniRule"/>
</dbReference>
<dbReference type="PANTHER" id="PTHR30486">
    <property type="entry name" value="TWITCHING MOTILITY PROTEIN PILT"/>
    <property type="match status" value="1"/>
</dbReference>
<comment type="subcellular location">
    <subcellularLocation>
        <location evidence="2">Cell inner membrane</location>
        <topology evidence="2">Peripheral membrane protein</topology>
        <orientation evidence="2">Cytoplasmic side</orientation>
    </subcellularLocation>
</comment>
<dbReference type="RefSeq" id="WP_106078293.1">
    <property type="nucleotide sequence ID" value="NZ_MTBD01000124.1"/>
</dbReference>
<dbReference type="GO" id="GO:0043684">
    <property type="term" value="C:type IV secretion system complex"/>
    <property type="evidence" value="ECO:0007669"/>
    <property type="project" value="UniProtKB-UniRule"/>
</dbReference>
<dbReference type="Pfam" id="PF00437">
    <property type="entry name" value="T2SSE"/>
    <property type="match status" value="1"/>
</dbReference>
<dbReference type="EMBL" id="MTBD01000124">
    <property type="protein sequence ID" value="PRP68491.1"/>
    <property type="molecule type" value="Genomic_DNA"/>
</dbReference>
<evidence type="ECO:0000313" key="4">
    <source>
        <dbReference type="EMBL" id="PRP68491.1"/>
    </source>
</evidence>
<keyword evidence="2" id="KW-0547">Nucleotide-binding</keyword>
<comment type="similarity">
    <text evidence="1 2">Belongs to the GSP E family.</text>
</comment>
<dbReference type="GO" id="GO:0005886">
    <property type="term" value="C:plasma membrane"/>
    <property type="evidence" value="ECO:0007669"/>
    <property type="project" value="UniProtKB-SubCell"/>
</dbReference>
<keyword evidence="2" id="KW-0067">ATP-binding</keyword>
<name>A0A2S9WYE8_9NEIS</name>
<accession>A0A2S9WYE8</accession>
<evidence type="ECO:0000256" key="1">
    <source>
        <dbReference type="ARBA" id="ARBA00006611"/>
    </source>
</evidence>
<dbReference type="GO" id="GO:0044097">
    <property type="term" value="P:secretion by the type IV secretion system"/>
    <property type="evidence" value="ECO:0007669"/>
    <property type="project" value="InterPro"/>
</dbReference>
<evidence type="ECO:0000259" key="3">
    <source>
        <dbReference type="Pfam" id="PF00437"/>
    </source>
</evidence>
<dbReference type="SUPFAM" id="SSF52540">
    <property type="entry name" value="P-loop containing nucleoside triphosphate hydrolases"/>
    <property type="match status" value="1"/>
</dbReference>
<dbReference type="OrthoDB" id="9810761at2"/>
<keyword evidence="2" id="KW-0472">Membrane</keyword>
<reference evidence="4 5" key="1">
    <citation type="submission" date="2017-01" db="EMBL/GenBank/DDBJ databases">
        <title>New insights into the genetic diversity of Chromobacterium isolated from tropical freshwater lake.</title>
        <authorList>
            <person name="Santos A.B."/>
            <person name="Nascimento A.M."/>
            <person name="Da Silva P.C."/>
        </authorList>
    </citation>
    <scope>NUCLEOTIDE SEQUENCE [LARGE SCALE GENOMIC DNA]</scope>
    <source>
        <strain evidence="4 5">56AF</strain>
    </source>
</reference>
<dbReference type="InterPro" id="IPR014155">
    <property type="entry name" value="VirB11"/>
</dbReference>
<sequence>MDNNSPSSLERYAQQLFGDWLKEDDVTEIAVNRPGEVWVECRGVWQCHSVPMSFDDAERFAMTLAAYMDDTINDVKPVLSATLPTGERVQVVCPPAVERDTVSITIRKPAKFEFTHDQYRNSQFYTKVMSDAQEEDGIRQQLLMLYRARRIPEFMELAVAAGKTIIIAGGTGSGKTSYMKMLIKYIPQNLRLITIEDNPEIHFYHHRNYVHLFYPSEADSTKGSTLTAASLVRSCFRMKPSRILLAEVRGAETWDFYKAVGSGHSGSMTSVHAGSKEEAIEGLVTRCFQNPECQRLPYEVVKRIVLEQTDIICHIEAEGKDRWMGEIYYRDAEQEGVL</sequence>
<dbReference type="InterPro" id="IPR027417">
    <property type="entry name" value="P-loop_NTPase"/>
</dbReference>
<keyword evidence="2" id="KW-0997">Cell inner membrane</keyword>
<dbReference type="InterPro" id="IPR001482">
    <property type="entry name" value="T2SS/T4SS_dom"/>
</dbReference>
<evidence type="ECO:0000256" key="2">
    <source>
        <dbReference type="RuleBase" id="RU366071"/>
    </source>
</evidence>
<dbReference type="Gene3D" id="3.30.450.90">
    <property type="match status" value="1"/>
</dbReference>
<dbReference type="GO" id="GO:0016887">
    <property type="term" value="F:ATP hydrolysis activity"/>
    <property type="evidence" value="ECO:0007669"/>
    <property type="project" value="InterPro"/>
</dbReference>
<dbReference type="InterPro" id="IPR050921">
    <property type="entry name" value="T4SS_GSP_E_ATPase"/>
</dbReference>
<dbReference type="Proteomes" id="UP000239469">
    <property type="component" value="Unassembled WGS sequence"/>
</dbReference>
<dbReference type="Gene3D" id="3.40.50.300">
    <property type="entry name" value="P-loop containing nucleotide triphosphate hydrolases"/>
    <property type="match status" value="1"/>
</dbReference>
<comment type="function">
    <text evidence="2">Part of the Type IV secretion system.</text>
</comment>